<keyword evidence="4" id="KW-0540">Nuclease</keyword>
<gene>
    <name evidence="4" type="ORF">DB30_07792</name>
</gene>
<evidence type="ECO:0000256" key="1">
    <source>
        <dbReference type="ARBA" id="ARBA00023450"/>
    </source>
</evidence>
<dbReference type="InterPro" id="IPR003615">
    <property type="entry name" value="HNH_nuc"/>
</dbReference>
<reference evidence="4 5" key="1">
    <citation type="submission" date="2014-12" db="EMBL/GenBank/DDBJ databases">
        <title>Genome assembly of Enhygromyxa salina DSM 15201.</title>
        <authorList>
            <person name="Sharma G."/>
            <person name="Subramanian S."/>
        </authorList>
    </citation>
    <scope>NUCLEOTIDE SEQUENCE [LARGE SCALE GENOMIC DNA]</scope>
    <source>
        <strain evidence="4 5">DSM 15201</strain>
    </source>
</reference>
<keyword evidence="4" id="KW-0255">Endonuclease</keyword>
<dbReference type="Gene3D" id="1.10.30.50">
    <property type="match status" value="1"/>
</dbReference>
<evidence type="ECO:0000313" key="4">
    <source>
        <dbReference type="EMBL" id="KIG18777.1"/>
    </source>
</evidence>
<evidence type="ECO:0000256" key="2">
    <source>
        <dbReference type="SAM" id="MobiDB-lite"/>
    </source>
</evidence>
<dbReference type="CDD" id="cd00085">
    <property type="entry name" value="HNHc"/>
    <property type="match status" value="1"/>
</dbReference>
<protein>
    <submittedName>
        <fullName evidence="4">HNH endonuclease domain protein</fullName>
    </submittedName>
</protein>
<dbReference type="EMBL" id="JMCC02000009">
    <property type="protein sequence ID" value="KIG18777.1"/>
    <property type="molecule type" value="Genomic_DNA"/>
</dbReference>
<comment type="caution">
    <text evidence="4">The sequence shown here is derived from an EMBL/GenBank/DDBJ whole genome shotgun (WGS) entry which is preliminary data.</text>
</comment>
<proteinExistence type="inferred from homology"/>
<dbReference type="SMART" id="SM00507">
    <property type="entry name" value="HNHc"/>
    <property type="match status" value="1"/>
</dbReference>
<feature type="region of interest" description="Disordered" evidence="2">
    <location>
        <begin position="192"/>
        <end position="241"/>
    </location>
</feature>
<dbReference type="Proteomes" id="UP000031599">
    <property type="component" value="Unassembled WGS sequence"/>
</dbReference>
<feature type="compositionally biased region" description="Low complexity" evidence="2">
    <location>
        <begin position="192"/>
        <end position="215"/>
    </location>
</feature>
<dbReference type="AlphaFoldDB" id="A0A0C2DGH8"/>
<feature type="domain" description="HNH nuclease" evidence="3">
    <location>
        <begin position="342"/>
        <end position="393"/>
    </location>
</feature>
<feature type="compositionally biased region" description="Polar residues" evidence="2">
    <location>
        <begin position="217"/>
        <end position="230"/>
    </location>
</feature>
<organism evidence="4 5">
    <name type="scientific">Enhygromyxa salina</name>
    <dbReference type="NCBI Taxonomy" id="215803"/>
    <lineage>
        <taxon>Bacteria</taxon>
        <taxon>Pseudomonadati</taxon>
        <taxon>Myxococcota</taxon>
        <taxon>Polyangia</taxon>
        <taxon>Nannocystales</taxon>
        <taxon>Nannocystaceae</taxon>
        <taxon>Enhygromyxa</taxon>
    </lineage>
</organism>
<dbReference type="RefSeq" id="WP_052546808.1">
    <property type="nucleotide sequence ID" value="NZ_JMCC02000009.1"/>
</dbReference>
<dbReference type="Pfam" id="PF02720">
    <property type="entry name" value="DUF222"/>
    <property type="match status" value="1"/>
</dbReference>
<dbReference type="GO" id="GO:0003676">
    <property type="term" value="F:nucleic acid binding"/>
    <property type="evidence" value="ECO:0007669"/>
    <property type="project" value="InterPro"/>
</dbReference>
<evidence type="ECO:0000259" key="3">
    <source>
        <dbReference type="SMART" id="SM00507"/>
    </source>
</evidence>
<dbReference type="Pfam" id="PF01844">
    <property type="entry name" value="HNH"/>
    <property type="match status" value="1"/>
</dbReference>
<dbReference type="InterPro" id="IPR002711">
    <property type="entry name" value="HNH"/>
</dbReference>
<dbReference type="InterPro" id="IPR003870">
    <property type="entry name" value="DUF222"/>
</dbReference>
<accession>A0A0C2DGH8</accession>
<keyword evidence="4" id="KW-0378">Hydrolase</keyword>
<sequence>MSDAATLHDSLNQEQLQAIGDEIATFAARIDVAEHALITRLRVFDAHEAWGGTGFLSCAHWLSWRISIGLKAAREKVRVARALGTLTAVDALFSRGELSYSKVRAITRVATPENEQEFIDAAVHATASQIELLTRAYKRCRVDAEIPGELPRDQRRFVRRAETLGGMVRIEMQLTPEEAAVVWEAMQSAMSTGEAEASAEASAAAPTDQAPNAQASAEASTDPTQPQASAEASAGMPADPLSATYGEQLQQQQADAIVNVARAYLQHSPRTLSSGYELVVITSRDQLEHGPGGVGGFLRDGTPVPLHVARMLACDSARVDVVTGAEGELLDVGRSTRSIPSAITRALWLRDGGCRVPGCGRKRHLHGHHIQAWAEGGPTRLANLVLVCPGHHRMIHEGGLSVEVRADKIMFIDQRGHTILAAPPRVGSGQDLEALERFLREADVHIDASTTTPKWDGRPMNLSDALDWMFIADRSRAAAARVETTN</sequence>
<name>A0A0C2DGH8_9BACT</name>
<comment type="similarity">
    <text evidence="1">Belongs to the Rv1128c/1148c/1588c/1702c/1945/3466 family.</text>
</comment>
<dbReference type="GO" id="GO:0004519">
    <property type="term" value="F:endonuclease activity"/>
    <property type="evidence" value="ECO:0007669"/>
    <property type="project" value="UniProtKB-KW"/>
</dbReference>
<dbReference type="GO" id="GO:0008270">
    <property type="term" value="F:zinc ion binding"/>
    <property type="evidence" value="ECO:0007669"/>
    <property type="project" value="InterPro"/>
</dbReference>
<evidence type="ECO:0000313" key="5">
    <source>
        <dbReference type="Proteomes" id="UP000031599"/>
    </source>
</evidence>